<comment type="caution">
    <text evidence="1">The sequence shown here is derived from an EMBL/GenBank/DDBJ whole genome shotgun (WGS) entry which is preliminary data.</text>
</comment>
<sequence>MRSDVVLTSSDPDIRRLAVINAIELDEQEALVIIIAGLQDVSSDVRAEAARAIAEIPGEHMLVPLLKLLDDDNQDVRNAAADTLAECNQEGILKIYEEWIGRDNSFVRASVLRAIKPLRTPGAAVYALNGLEDQSEHVRLESAGVLGYLQDPAYLPYLAKVASTDKSADVRRTAMGALGYSLCPETLSAVIQGLKDEAWQVRAEAAVTIAKLQAAEASNQLIQLIGAELYWQVIAKALAALGKVKSREAVGVVGNMLFHSESNVRKEAAICLGEIGDPRAIGSLREALMDRDPDVKKLAAWAIAKIDT</sequence>
<dbReference type="InterPro" id="IPR016024">
    <property type="entry name" value="ARM-type_fold"/>
</dbReference>
<dbReference type="PANTHER" id="PTHR12697">
    <property type="entry name" value="PBS LYASE HEAT-LIKE PROTEIN"/>
    <property type="match status" value="1"/>
</dbReference>
<dbReference type="EMBL" id="RIZI01000168">
    <property type="protein sequence ID" value="RNF61602.1"/>
    <property type="molecule type" value="Genomic_DNA"/>
</dbReference>
<proteinExistence type="predicted"/>
<gene>
    <name evidence="1" type="ORF">EC580_08205</name>
</gene>
<dbReference type="RefSeq" id="WP_123103964.1">
    <property type="nucleotide sequence ID" value="NZ_CP127527.1"/>
</dbReference>
<evidence type="ECO:0000313" key="1">
    <source>
        <dbReference type="EMBL" id="RNF61602.1"/>
    </source>
</evidence>
<dbReference type="SMART" id="SM00567">
    <property type="entry name" value="EZ_HEAT"/>
    <property type="match status" value="8"/>
</dbReference>
<dbReference type="AlphaFoldDB" id="A0A3M8R1Q3"/>
<organism evidence="1">
    <name type="scientific">Acidithiobacillus sulfuriphilus</name>
    <dbReference type="NCBI Taxonomy" id="1867749"/>
    <lineage>
        <taxon>Bacteria</taxon>
        <taxon>Pseudomonadati</taxon>
        <taxon>Pseudomonadota</taxon>
        <taxon>Acidithiobacillia</taxon>
        <taxon>Acidithiobacillales</taxon>
        <taxon>Acidithiobacillaceae</taxon>
        <taxon>Acidithiobacillus</taxon>
    </lineage>
</organism>
<protein>
    <submittedName>
        <fullName evidence="1">HEAT repeat domain-containing protein</fullName>
    </submittedName>
</protein>
<dbReference type="Pfam" id="PF13646">
    <property type="entry name" value="HEAT_2"/>
    <property type="match status" value="3"/>
</dbReference>
<dbReference type="InterPro" id="IPR011989">
    <property type="entry name" value="ARM-like"/>
</dbReference>
<dbReference type="SUPFAM" id="SSF48371">
    <property type="entry name" value="ARM repeat"/>
    <property type="match status" value="1"/>
</dbReference>
<name>A0A3M8R1Q3_9PROT</name>
<dbReference type="Gene3D" id="1.25.10.10">
    <property type="entry name" value="Leucine-rich Repeat Variant"/>
    <property type="match status" value="3"/>
</dbReference>
<dbReference type="PANTHER" id="PTHR12697:SF5">
    <property type="entry name" value="DEOXYHYPUSINE HYDROXYLASE"/>
    <property type="match status" value="1"/>
</dbReference>
<reference evidence="1" key="1">
    <citation type="submission" date="2018-10" db="EMBL/GenBank/DDBJ databases">
        <title>Acidithiobacillus sulfuriphilus sp. nov.: an extremely acidophilic sulfur-oxidizing chemolithotroph isolated from a neutral pH environment.</title>
        <authorList>
            <person name="Falagan C."/>
            <person name="Moya-Beltran A."/>
            <person name="Quatrini R."/>
            <person name="Johnson D.B."/>
        </authorList>
    </citation>
    <scope>NUCLEOTIDE SEQUENCE [LARGE SCALE GENOMIC DNA]</scope>
    <source>
        <strain evidence="1">CJ-2</strain>
    </source>
</reference>
<accession>A0A3M8R1Q3</accession>
<dbReference type="GO" id="GO:0016491">
    <property type="term" value="F:oxidoreductase activity"/>
    <property type="evidence" value="ECO:0007669"/>
    <property type="project" value="TreeGrafter"/>
</dbReference>
<dbReference type="OrthoDB" id="3464935at2"/>
<dbReference type="InterPro" id="IPR004155">
    <property type="entry name" value="PBS_lyase_HEAT"/>
</dbReference>